<dbReference type="InterPro" id="IPR031165">
    <property type="entry name" value="GNAT_YJDJ"/>
</dbReference>
<comment type="caution">
    <text evidence="2">The sequence shown here is derived from an EMBL/GenBank/DDBJ whole genome shotgun (WGS) entry which is preliminary data.</text>
</comment>
<dbReference type="Pfam" id="PF14542">
    <property type="entry name" value="Acetyltransf_CG"/>
    <property type="match status" value="1"/>
</dbReference>
<keyword evidence="3" id="KW-1185">Reference proteome</keyword>
<dbReference type="OrthoDB" id="9813275at2"/>
<dbReference type="CDD" id="cd04301">
    <property type="entry name" value="NAT_SF"/>
    <property type="match status" value="1"/>
</dbReference>
<dbReference type="InterPro" id="IPR016181">
    <property type="entry name" value="Acyl_CoA_acyltransferase"/>
</dbReference>
<evidence type="ECO:0000313" key="2">
    <source>
        <dbReference type="EMBL" id="TBO32851.1"/>
    </source>
</evidence>
<feature type="domain" description="N-acetyltransferase" evidence="1">
    <location>
        <begin position="8"/>
        <end position="93"/>
    </location>
</feature>
<keyword evidence="2" id="KW-0808">Transferase</keyword>
<gene>
    <name evidence="2" type="ORF">EYS42_06685</name>
</gene>
<name>A0A4Q9H2M0_9BURK</name>
<dbReference type="AlphaFoldDB" id="A0A4Q9H2M0"/>
<dbReference type="PROSITE" id="PS51729">
    <property type="entry name" value="GNAT_YJDJ"/>
    <property type="match status" value="1"/>
</dbReference>
<dbReference type="SUPFAM" id="SSF55729">
    <property type="entry name" value="Acyl-CoA N-acyltransferases (Nat)"/>
    <property type="match status" value="1"/>
</dbReference>
<evidence type="ECO:0000313" key="3">
    <source>
        <dbReference type="Proteomes" id="UP000292120"/>
    </source>
</evidence>
<accession>A0A4Q9H2M0</accession>
<dbReference type="InterPro" id="IPR045057">
    <property type="entry name" value="Gcn5-rel_NAT"/>
</dbReference>
<organism evidence="2 3">
    <name type="scientific">Aquabacterium lacunae</name>
    <dbReference type="NCBI Taxonomy" id="2528630"/>
    <lineage>
        <taxon>Bacteria</taxon>
        <taxon>Pseudomonadati</taxon>
        <taxon>Pseudomonadota</taxon>
        <taxon>Betaproteobacteria</taxon>
        <taxon>Burkholderiales</taxon>
        <taxon>Aquabacterium</taxon>
    </lineage>
</organism>
<dbReference type="Proteomes" id="UP000292120">
    <property type="component" value="Unassembled WGS sequence"/>
</dbReference>
<reference evidence="2 3" key="1">
    <citation type="submission" date="2019-02" db="EMBL/GenBank/DDBJ databases">
        <title>Aquabacterium sp. strain KMB7.</title>
        <authorList>
            <person name="Chen W.-M."/>
        </authorList>
    </citation>
    <scope>NUCLEOTIDE SEQUENCE [LARGE SCALE GENOMIC DNA]</scope>
    <source>
        <strain evidence="2 3">KMB7</strain>
    </source>
</reference>
<protein>
    <submittedName>
        <fullName evidence="2">N-acetyltransferase</fullName>
    </submittedName>
</protein>
<dbReference type="PANTHER" id="PTHR31435:SF9">
    <property type="entry name" value="PROTEIN NATD1"/>
    <property type="match status" value="1"/>
</dbReference>
<proteinExistence type="predicted"/>
<sequence>MSTALDIQHLPEQHTFAAVVDGHRCVADYRLDGGVMRMTHTFVHPALEGRGIAAQLVQAAFAWARAQGLKVDPVCSYVRVYLRRHPEWHDLQA</sequence>
<dbReference type="RefSeq" id="WP_130967059.1">
    <property type="nucleotide sequence ID" value="NZ_SIXI01000002.1"/>
</dbReference>
<dbReference type="GO" id="GO:0016740">
    <property type="term" value="F:transferase activity"/>
    <property type="evidence" value="ECO:0007669"/>
    <property type="project" value="UniProtKB-KW"/>
</dbReference>
<evidence type="ECO:0000259" key="1">
    <source>
        <dbReference type="PROSITE" id="PS51729"/>
    </source>
</evidence>
<dbReference type="Gene3D" id="3.40.630.30">
    <property type="match status" value="1"/>
</dbReference>
<dbReference type="EMBL" id="SIXI01000002">
    <property type="protein sequence ID" value="TBO32851.1"/>
    <property type="molecule type" value="Genomic_DNA"/>
</dbReference>
<dbReference type="PANTHER" id="PTHR31435">
    <property type="entry name" value="PROTEIN NATD1"/>
    <property type="match status" value="1"/>
</dbReference>